<dbReference type="InterPro" id="IPR004000">
    <property type="entry name" value="Actin"/>
</dbReference>
<sequence>MSRYGLRNLTTNGPVPLEGIDIHTDVRDFFACVSVTQHYYNGEDRPIIASYSFPLDSDSSVNSFDVFMGNKHIIGKVKEKQQVREEFKKAILEGNTAAKMEQEEGDIFNVQLGNLKAKEHCVIKLSYVTVLNTRGKNKLIINLPLTLTPKYIKERNNENKTKEYELNNYSSRVPYGIHFSFNIAMKNEIETISCANFAIDPEIKGNKAEFEHSLAEEEYGKDLVLTITVPDLCEPRAIVEETASGQKFAALAFYPDLSEQSITNEILFVVDRSGSMCGQRIEYVKEALYIFLHSLPRTCRFNIVGFGSTHEFLFEKGSVEYNKENLQTALNHTSKLDANMGGTEILNPLQQIFGSDPNTGYARQIFLLTDGAVGNTDEVVQLVRTMRRTTRVFTFGIGFGASSSLVRGVAEAGGGKSVMVDDSQDLVNKVLSQLRSCVQPTITNLALVWKKNSASLVAPYRLPPLFYKSKYIIYALLENDQMSEVTLTGTTTTGNVQWDLLIDPSACEQGNMISSLAAKTMINELENSISQFHNDQFQIKQDYDREFVDRQIIDLSINYKVLSRLTGFIAVVDRSQEKQQNEKETNEEPEELKISRVPNQLPKGGPPIRRGHVGVMCGMGQKEYYIGEEALAKQMILNTHYPIVGGKIKNWFLTEKIWHHAFYFELRMAPEEHPCLLIENGLVAKQSKKEQMSQIMFECFMTPRLIIADSYMLSALAFGKQTALFIHVGGNTTKIAFLDNFQINKSKSIIVNYGSVDIENYFVQLLNNRGNSFTRISQKKFCHGILHKYGYVSLDPQREYLKCEHFKNEMPDGQIINVGEEFYQSMEGIFDPGRLNLNEKGLIAIIQDFLNSCSFELKEKLLNNIILEGEFTCVRGFKERLKLEIESLIKKDFPKKEICFLNKTDPEYKYLPFLGGSILMSIDFELRERLAIKRDLYEETGLTAIKKFKDIFRKELSKIENFEEYIQNHIKKLKISNKDLSGKLAKYEENEDISLIIDAGSIRTKAGFSGELLPHTVFPSVVGTFRYSLRGAYNNVNLSNKKKRPPFDKLIKSQTFEGYWQYLDSKALQIMRIKVDEFNEYIPEKMSKDIWLSIVILAYLQFKFSMKKVEWKLVAKKAKEWLKSQKLNQDLNSLKLIALELLKKVELRIEETKKKLKEEEVDESEKLKEKN</sequence>
<feature type="domain" description="VWFA" evidence="4">
    <location>
        <begin position="265"/>
        <end position="434"/>
    </location>
</feature>
<dbReference type="PROSITE" id="PS51468">
    <property type="entry name" value="VIT"/>
    <property type="match status" value="1"/>
</dbReference>
<evidence type="ECO:0000256" key="3">
    <source>
        <dbReference type="SAM" id="MobiDB-lite"/>
    </source>
</evidence>
<evidence type="ECO:0000256" key="1">
    <source>
        <dbReference type="RuleBase" id="RU000487"/>
    </source>
</evidence>
<feature type="domain" description="VIT" evidence="5">
    <location>
        <begin position="1"/>
        <end position="129"/>
    </location>
</feature>
<dbReference type="SMART" id="SM00268">
    <property type="entry name" value="ACTIN"/>
    <property type="match status" value="1"/>
</dbReference>
<protein>
    <submittedName>
        <fullName evidence="6">von willebrand factor a domain-containing protein 5a</fullName>
    </submittedName>
</protein>
<dbReference type="PROSITE" id="PS50234">
    <property type="entry name" value="VWFA"/>
    <property type="match status" value="1"/>
</dbReference>
<dbReference type="SMART" id="SM00327">
    <property type="entry name" value="VWA"/>
    <property type="match status" value="1"/>
</dbReference>
<dbReference type="PRINTS" id="PR00190">
    <property type="entry name" value="ACTIN"/>
</dbReference>
<organism evidence="6 7">
    <name type="scientific">Anaeramoeba flamelloides</name>
    <dbReference type="NCBI Taxonomy" id="1746091"/>
    <lineage>
        <taxon>Eukaryota</taxon>
        <taxon>Metamonada</taxon>
        <taxon>Anaeramoebidae</taxon>
        <taxon>Anaeramoeba</taxon>
    </lineage>
</organism>
<dbReference type="Pfam" id="PF13768">
    <property type="entry name" value="VWA_3"/>
    <property type="match status" value="1"/>
</dbReference>
<name>A0ABQ8Y3R4_9EUKA</name>
<dbReference type="Gene3D" id="3.30.420.40">
    <property type="match status" value="3"/>
</dbReference>
<dbReference type="SUPFAM" id="SSF53300">
    <property type="entry name" value="vWA-like"/>
    <property type="match status" value="1"/>
</dbReference>
<keyword evidence="7" id="KW-1185">Reference proteome</keyword>
<evidence type="ECO:0000256" key="2">
    <source>
        <dbReference type="SAM" id="Coils"/>
    </source>
</evidence>
<dbReference type="SUPFAM" id="SSF53067">
    <property type="entry name" value="Actin-like ATPase domain"/>
    <property type="match status" value="3"/>
</dbReference>
<dbReference type="SMART" id="SM00609">
    <property type="entry name" value="VIT"/>
    <property type="match status" value="1"/>
</dbReference>
<dbReference type="InterPro" id="IPR036465">
    <property type="entry name" value="vWFA_dom_sf"/>
</dbReference>
<dbReference type="Proteomes" id="UP001150062">
    <property type="component" value="Unassembled WGS sequence"/>
</dbReference>
<feature type="region of interest" description="Disordered" evidence="3">
    <location>
        <begin position="576"/>
        <end position="605"/>
    </location>
</feature>
<reference evidence="6" key="1">
    <citation type="submission" date="2022-08" db="EMBL/GenBank/DDBJ databases">
        <title>Novel sulfate-reducing endosymbionts in the free-living metamonad Anaeramoeba.</title>
        <authorList>
            <person name="Jerlstrom-Hultqvist J."/>
            <person name="Cepicka I."/>
            <person name="Gallot-Lavallee L."/>
            <person name="Salas-Leiva D."/>
            <person name="Curtis B.A."/>
            <person name="Zahonova K."/>
            <person name="Pipaliya S."/>
            <person name="Dacks J."/>
            <person name="Roger A.J."/>
        </authorList>
    </citation>
    <scope>NUCLEOTIDE SEQUENCE</scope>
    <source>
        <strain evidence="6">Schooner1</strain>
    </source>
</reference>
<keyword evidence="2" id="KW-0175">Coiled coil</keyword>
<evidence type="ECO:0000259" key="4">
    <source>
        <dbReference type="PROSITE" id="PS50234"/>
    </source>
</evidence>
<evidence type="ECO:0000259" key="5">
    <source>
        <dbReference type="PROSITE" id="PS51468"/>
    </source>
</evidence>
<feature type="compositionally biased region" description="Basic and acidic residues" evidence="3">
    <location>
        <begin position="576"/>
        <end position="594"/>
    </location>
</feature>
<proteinExistence type="inferred from homology"/>
<evidence type="ECO:0000313" key="7">
    <source>
        <dbReference type="Proteomes" id="UP001150062"/>
    </source>
</evidence>
<dbReference type="InterPro" id="IPR043129">
    <property type="entry name" value="ATPase_NBD"/>
</dbReference>
<dbReference type="Pfam" id="PF00022">
    <property type="entry name" value="Actin"/>
    <property type="match status" value="1"/>
</dbReference>
<comment type="similarity">
    <text evidence="1">Belongs to the actin family.</text>
</comment>
<dbReference type="InterPro" id="IPR013694">
    <property type="entry name" value="VIT"/>
</dbReference>
<dbReference type="EMBL" id="JAOAOG010000229">
    <property type="protein sequence ID" value="KAJ6239225.1"/>
    <property type="molecule type" value="Genomic_DNA"/>
</dbReference>
<dbReference type="Gene3D" id="3.90.640.10">
    <property type="entry name" value="Actin, Chain A, domain 4"/>
    <property type="match status" value="1"/>
</dbReference>
<dbReference type="Pfam" id="PF08487">
    <property type="entry name" value="VIT"/>
    <property type="match status" value="1"/>
</dbReference>
<comment type="caution">
    <text evidence="6">The sequence shown here is derived from an EMBL/GenBank/DDBJ whole genome shotgun (WGS) entry which is preliminary data.</text>
</comment>
<dbReference type="PANTHER" id="PTHR45737:SF6">
    <property type="entry name" value="VON WILLEBRAND FACTOR A DOMAIN-CONTAINING PROTEIN 5A"/>
    <property type="match status" value="1"/>
</dbReference>
<dbReference type="InterPro" id="IPR002035">
    <property type="entry name" value="VWF_A"/>
</dbReference>
<dbReference type="Gene3D" id="3.40.50.410">
    <property type="entry name" value="von Willebrand factor, type A domain"/>
    <property type="match status" value="1"/>
</dbReference>
<dbReference type="PANTHER" id="PTHR45737">
    <property type="entry name" value="VON WILLEBRAND FACTOR A DOMAIN-CONTAINING PROTEIN 5A"/>
    <property type="match status" value="1"/>
</dbReference>
<feature type="coiled-coil region" evidence="2">
    <location>
        <begin position="1139"/>
        <end position="1169"/>
    </location>
</feature>
<accession>A0ABQ8Y3R4</accession>
<gene>
    <name evidence="6" type="ORF">M0813_25437</name>
</gene>
<evidence type="ECO:0000313" key="6">
    <source>
        <dbReference type="EMBL" id="KAJ6239225.1"/>
    </source>
</evidence>